<protein>
    <recommendedName>
        <fullName evidence="2">TIP41-like protein</fullName>
    </recommendedName>
</protein>
<dbReference type="GO" id="GO:0005829">
    <property type="term" value="C:cytosol"/>
    <property type="evidence" value="ECO:0007669"/>
    <property type="project" value="TreeGrafter"/>
</dbReference>
<dbReference type="AlphaFoldDB" id="A0AA35TBS5"/>
<evidence type="ECO:0000256" key="2">
    <source>
        <dbReference type="ARBA" id="ARBA00018951"/>
    </source>
</evidence>
<dbReference type="InterPro" id="IPR007303">
    <property type="entry name" value="TIP41-like"/>
</dbReference>
<comment type="caution">
    <text evidence="3">The sequence shown here is derived from an EMBL/GenBank/DDBJ whole genome shotgun (WGS) entry which is preliminary data.</text>
</comment>
<evidence type="ECO:0000256" key="1">
    <source>
        <dbReference type="ARBA" id="ARBA00006658"/>
    </source>
</evidence>
<evidence type="ECO:0000313" key="3">
    <source>
        <dbReference type="EMBL" id="CAI8044272.1"/>
    </source>
</evidence>
<name>A0AA35TBS5_GEOBA</name>
<accession>A0AA35TBS5</accession>
<dbReference type="InterPro" id="IPR051330">
    <property type="entry name" value="Phosphatase_reg/MetRdx"/>
</dbReference>
<proteinExistence type="inferred from homology"/>
<comment type="similarity">
    <text evidence="1">Belongs to the TIP41 family.</text>
</comment>
<sequence>MLLYAHAQLRQQRKPVEHAQYRWCKREMAARQKATERTFEAGPWKISVRKSHILKSVCEGGEQGCGNEPCHVCRFQRELRALPSLPEMVFPDSWLRLDHVSGCGLAFYALDALRRVDTTQDSLKVAAADDWRQSRGQSLANMKGVVKPFDWTFTTDYSGNLLSLPHTSIQVEETSEGIDYSQLKQQERIHFYDDVILYEDELADNGTAVLSVKIRVMASGFYILMRFFLRVDGVIVRLNDTRIYHQAGTDFLTREICSKEARIPDLKVPTSVLTDPDKLNNILPGNKTLLHRLILPK</sequence>
<dbReference type="GO" id="GO:0031929">
    <property type="term" value="P:TOR signaling"/>
    <property type="evidence" value="ECO:0007669"/>
    <property type="project" value="TreeGrafter"/>
</dbReference>
<dbReference type="Proteomes" id="UP001174909">
    <property type="component" value="Unassembled WGS sequence"/>
</dbReference>
<dbReference type="PANTHER" id="PTHR21021">
    <property type="entry name" value="GAF/PUTATIVE CYTOSKELETAL PROTEIN"/>
    <property type="match status" value="1"/>
</dbReference>
<keyword evidence="4" id="KW-1185">Reference proteome</keyword>
<dbReference type="PANTHER" id="PTHR21021:SF16">
    <property type="entry name" value="TIP41-LIKE PROTEIN"/>
    <property type="match status" value="1"/>
</dbReference>
<dbReference type="EMBL" id="CASHTH010003384">
    <property type="protein sequence ID" value="CAI8044272.1"/>
    <property type="molecule type" value="Genomic_DNA"/>
</dbReference>
<organism evidence="3 4">
    <name type="scientific">Geodia barretti</name>
    <name type="common">Barrett's horny sponge</name>
    <dbReference type="NCBI Taxonomy" id="519541"/>
    <lineage>
        <taxon>Eukaryota</taxon>
        <taxon>Metazoa</taxon>
        <taxon>Porifera</taxon>
        <taxon>Demospongiae</taxon>
        <taxon>Heteroscleromorpha</taxon>
        <taxon>Tetractinellida</taxon>
        <taxon>Astrophorina</taxon>
        <taxon>Geodiidae</taxon>
        <taxon>Geodia</taxon>
    </lineage>
</organism>
<gene>
    <name evidence="3" type="ORF">GBAR_LOCUS24571</name>
</gene>
<evidence type="ECO:0000313" key="4">
    <source>
        <dbReference type="Proteomes" id="UP001174909"/>
    </source>
</evidence>
<dbReference type="Pfam" id="PF04176">
    <property type="entry name" value="TIP41"/>
    <property type="match status" value="1"/>
</dbReference>
<reference evidence="3" key="1">
    <citation type="submission" date="2023-03" db="EMBL/GenBank/DDBJ databases">
        <authorList>
            <person name="Steffen K."/>
            <person name="Cardenas P."/>
        </authorList>
    </citation>
    <scope>NUCLEOTIDE SEQUENCE</scope>
</reference>